<dbReference type="PANTHER" id="PTHR14791">
    <property type="entry name" value="BOMB/KIRA PROTEINS"/>
    <property type="match status" value="1"/>
</dbReference>
<feature type="compositionally biased region" description="Polar residues" evidence="1">
    <location>
        <begin position="11"/>
        <end position="22"/>
    </location>
</feature>
<dbReference type="PANTHER" id="PTHR14791:SF29">
    <property type="entry name" value="PROTEIN KIBRA"/>
    <property type="match status" value="1"/>
</dbReference>
<dbReference type="OrthoDB" id="1930512at2759"/>
<proteinExistence type="predicted"/>
<feature type="region of interest" description="Disordered" evidence="1">
    <location>
        <begin position="1"/>
        <end position="27"/>
    </location>
</feature>
<dbReference type="EMBL" id="WOCE01000022">
    <property type="protein sequence ID" value="KAE9587918.1"/>
    <property type="molecule type" value="Genomic_DNA"/>
</dbReference>
<reference evidence="3" key="1">
    <citation type="journal article" date="2020" name="Nat. Commun.">
        <title>Genome sequence of the cluster root forming white lupin.</title>
        <authorList>
            <person name="Hufnagel B."/>
            <person name="Marques A."/>
            <person name="Soriano A."/>
            <person name="Marques L."/>
            <person name="Divol F."/>
            <person name="Doumas P."/>
            <person name="Sallet E."/>
            <person name="Mancinotti D."/>
            <person name="Carrere S."/>
            <person name="Marande W."/>
            <person name="Arribat S."/>
            <person name="Keller J."/>
            <person name="Huneau C."/>
            <person name="Blein T."/>
            <person name="Aime D."/>
            <person name="Laguerre M."/>
            <person name="Taylor J."/>
            <person name="Schubert V."/>
            <person name="Nelson M."/>
            <person name="Geu-Flores F."/>
            <person name="Crespi M."/>
            <person name="Gallardo-Guerrero K."/>
            <person name="Delaux P.-M."/>
            <person name="Salse J."/>
            <person name="Berges H."/>
            <person name="Guyot R."/>
            <person name="Gouzy J."/>
            <person name="Peret B."/>
        </authorList>
    </citation>
    <scope>NUCLEOTIDE SEQUENCE [LARGE SCALE GENOMIC DNA]</scope>
    <source>
        <strain evidence="3">cv. Amiga</strain>
    </source>
</reference>
<sequence length="76" mass="8821">MEEAMTDSLERSLQNCSLNNNQTEKEEDNDDVLIVDNHHHHQVSNSDTTLDLNSHLSLPYHWEQCLDLKGESILQF</sequence>
<evidence type="ECO:0000313" key="2">
    <source>
        <dbReference type="EMBL" id="KAE9587918.1"/>
    </source>
</evidence>
<dbReference type="AlphaFoldDB" id="A0A6A4NMW6"/>
<accession>A0A6A4NMW6</accession>
<dbReference type="Proteomes" id="UP000447434">
    <property type="component" value="Chromosome 22"/>
</dbReference>
<dbReference type="InterPro" id="IPR051105">
    <property type="entry name" value="WWC/KIBRA_Hippo_Reg"/>
</dbReference>
<protein>
    <submittedName>
        <fullName evidence="2">Uncharacterized protein</fullName>
    </submittedName>
</protein>
<organism evidence="2 3">
    <name type="scientific">Lupinus albus</name>
    <name type="common">White lupine</name>
    <name type="synonym">Lupinus termis</name>
    <dbReference type="NCBI Taxonomy" id="3870"/>
    <lineage>
        <taxon>Eukaryota</taxon>
        <taxon>Viridiplantae</taxon>
        <taxon>Streptophyta</taxon>
        <taxon>Embryophyta</taxon>
        <taxon>Tracheophyta</taxon>
        <taxon>Spermatophyta</taxon>
        <taxon>Magnoliopsida</taxon>
        <taxon>eudicotyledons</taxon>
        <taxon>Gunneridae</taxon>
        <taxon>Pentapetalae</taxon>
        <taxon>rosids</taxon>
        <taxon>fabids</taxon>
        <taxon>Fabales</taxon>
        <taxon>Fabaceae</taxon>
        <taxon>Papilionoideae</taxon>
        <taxon>50 kb inversion clade</taxon>
        <taxon>genistoids sensu lato</taxon>
        <taxon>core genistoids</taxon>
        <taxon>Genisteae</taxon>
        <taxon>Lupinus</taxon>
    </lineage>
</organism>
<name>A0A6A4NMW6_LUPAL</name>
<evidence type="ECO:0000256" key="1">
    <source>
        <dbReference type="SAM" id="MobiDB-lite"/>
    </source>
</evidence>
<comment type="caution">
    <text evidence="2">The sequence shown here is derived from an EMBL/GenBank/DDBJ whole genome shotgun (WGS) entry which is preliminary data.</text>
</comment>
<gene>
    <name evidence="2" type="ORF">Lalb_Chr22g0349911</name>
</gene>
<evidence type="ECO:0000313" key="3">
    <source>
        <dbReference type="Proteomes" id="UP000447434"/>
    </source>
</evidence>
<keyword evidence="3" id="KW-1185">Reference proteome</keyword>